<dbReference type="STRING" id="13333.W1PJQ6"/>
<name>W1PJQ6_AMBTC</name>
<proteinExistence type="predicted"/>
<dbReference type="EMBL" id="KI392934">
    <property type="protein sequence ID" value="ERN10197.1"/>
    <property type="molecule type" value="Genomic_DNA"/>
</dbReference>
<evidence type="ECO:0000313" key="2">
    <source>
        <dbReference type="EMBL" id="ERN10197.1"/>
    </source>
</evidence>
<dbReference type="HOGENOM" id="CLU_064608_0_0_1"/>
<protein>
    <submittedName>
        <fullName evidence="2">Uncharacterized protein</fullName>
    </submittedName>
</protein>
<dbReference type="KEGG" id="atr:18438365"/>
<dbReference type="Proteomes" id="UP000017836">
    <property type="component" value="Unassembled WGS sequence"/>
</dbReference>
<dbReference type="OrthoDB" id="1723663at2759"/>
<gene>
    <name evidence="2" type="ORF">AMTR_s00171p00029360</name>
</gene>
<keyword evidence="3" id="KW-1185">Reference proteome</keyword>
<accession>W1PJQ6</accession>
<reference evidence="3" key="1">
    <citation type="journal article" date="2013" name="Science">
        <title>The Amborella genome and the evolution of flowering plants.</title>
        <authorList>
            <consortium name="Amborella Genome Project"/>
        </authorList>
    </citation>
    <scope>NUCLEOTIDE SEQUENCE [LARGE SCALE GENOMIC DNA]</scope>
</reference>
<feature type="region of interest" description="Disordered" evidence="1">
    <location>
        <begin position="95"/>
        <end position="221"/>
    </location>
</feature>
<organism evidence="2 3">
    <name type="scientific">Amborella trichopoda</name>
    <dbReference type="NCBI Taxonomy" id="13333"/>
    <lineage>
        <taxon>Eukaryota</taxon>
        <taxon>Viridiplantae</taxon>
        <taxon>Streptophyta</taxon>
        <taxon>Embryophyta</taxon>
        <taxon>Tracheophyta</taxon>
        <taxon>Spermatophyta</taxon>
        <taxon>Magnoliopsida</taxon>
        <taxon>Amborellales</taxon>
        <taxon>Amborellaceae</taxon>
        <taxon>Amborella</taxon>
    </lineage>
</organism>
<feature type="compositionally biased region" description="Basic residues" evidence="1">
    <location>
        <begin position="210"/>
        <end position="221"/>
    </location>
</feature>
<feature type="compositionally biased region" description="Acidic residues" evidence="1">
    <location>
        <begin position="169"/>
        <end position="183"/>
    </location>
</feature>
<sequence>MVVRVGPSKFYGSGLPRPRIYNNIEGNERVDPPLPVMAPLLQWANEAHWSRGGLSFKRRSRMQGKLEGNIRKLRAQIDDDDDDDVVVTMMMKRKEKKEVQEKGVSPTETAAKNALPEEEAPSPGTYNRSKRVRKRLLEDGDDDHEFKSTQRDTLPVQRSSRKVRSELMVEAEELGPTAMDEDANLNKAAPSSTRGKTKKLFEVEEEEGKSKKRRSKQRSSK</sequence>
<dbReference type="eggNOG" id="ENOG502S0G4">
    <property type="taxonomic scope" value="Eukaryota"/>
</dbReference>
<dbReference type="PANTHER" id="PTHR35103">
    <property type="entry name" value="OS06G0115700 PROTEIN"/>
    <property type="match status" value="1"/>
</dbReference>
<dbReference type="AlphaFoldDB" id="W1PJQ6"/>
<evidence type="ECO:0000256" key="1">
    <source>
        <dbReference type="SAM" id="MobiDB-lite"/>
    </source>
</evidence>
<evidence type="ECO:0000313" key="3">
    <source>
        <dbReference type="Proteomes" id="UP000017836"/>
    </source>
</evidence>
<dbReference type="Gramene" id="ERN10197">
    <property type="protein sequence ID" value="ERN10197"/>
    <property type="gene ID" value="AMTR_s00171p00029360"/>
</dbReference>
<dbReference type="PANTHER" id="PTHR35103:SF1">
    <property type="entry name" value="OS06G0115700 PROTEIN"/>
    <property type="match status" value="1"/>
</dbReference>